<dbReference type="GeneID" id="9681035"/>
<sequence>MVRWLSPQFENREIDASAYANVTSEWMVGCVAPHVEDYMTNIPVPTFVGLQQCEFDGYFDAYPELRAFDFSSVDSMDFIRAMPPGMLMRIMSGTVDARS</sequence>
<organism evidence="2">
    <name type="scientific">Micromonas pusilla (strain CCMP1545)</name>
    <name type="common">Picoplanktonic green alga</name>
    <dbReference type="NCBI Taxonomy" id="564608"/>
    <lineage>
        <taxon>Eukaryota</taxon>
        <taxon>Viridiplantae</taxon>
        <taxon>Chlorophyta</taxon>
        <taxon>Mamiellophyceae</taxon>
        <taxon>Mamiellales</taxon>
        <taxon>Mamiellaceae</taxon>
        <taxon>Micromonas</taxon>
    </lineage>
</organism>
<proteinExistence type="predicted"/>
<dbReference type="Proteomes" id="UP000001876">
    <property type="component" value="Unassembled WGS sequence"/>
</dbReference>
<gene>
    <name evidence="1" type="ORF">MICPUCDRAFT_49949</name>
</gene>
<name>C1MGV1_MICPC</name>
<dbReference type="OrthoDB" id="10442249at2759"/>
<evidence type="ECO:0000313" key="1">
    <source>
        <dbReference type="EMBL" id="EEH60635.1"/>
    </source>
</evidence>
<reference evidence="1 2" key="1">
    <citation type="journal article" date="2009" name="Science">
        <title>Green evolution and dynamic adaptations revealed by genomes of the marine picoeukaryotes Micromonas.</title>
        <authorList>
            <person name="Worden A.Z."/>
            <person name="Lee J.H."/>
            <person name="Mock T."/>
            <person name="Rouze P."/>
            <person name="Simmons M.P."/>
            <person name="Aerts A.L."/>
            <person name="Allen A.E."/>
            <person name="Cuvelier M.L."/>
            <person name="Derelle E."/>
            <person name="Everett M.V."/>
            <person name="Foulon E."/>
            <person name="Grimwood J."/>
            <person name="Gundlach H."/>
            <person name="Henrissat B."/>
            <person name="Napoli C."/>
            <person name="McDonald S.M."/>
            <person name="Parker M.S."/>
            <person name="Rombauts S."/>
            <person name="Salamov A."/>
            <person name="Von Dassow P."/>
            <person name="Badger J.H."/>
            <person name="Coutinho P.M."/>
            <person name="Demir E."/>
            <person name="Dubchak I."/>
            <person name="Gentemann C."/>
            <person name="Eikrem W."/>
            <person name="Gready J.E."/>
            <person name="John U."/>
            <person name="Lanier W."/>
            <person name="Lindquist E.A."/>
            <person name="Lucas S."/>
            <person name="Mayer K.F."/>
            <person name="Moreau H."/>
            <person name="Not F."/>
            <person name="Otillar R."/>
            <person name="Panaud O."/>
            <person name="Pangilinan J."/>
            <person name="Paulsen I."/>
            <person name="Piegu B."/>
            <person name="Poliakov A."/>
            <person name="Robbens S."/>
            <person name="Schmutz J."/>
            <person name="Toulza E."/>
            <person name="Wyss T."/>
            <person name="Zelensky A."/>
            <person name="Zhou K."/>
            <person name="Armbrust E.V."/>
            <person name="Bhattacharya D."/>
            <person name="Goodenough U.W."/>
            <person name="Van de Peer Y."/>
            <person name="Grigoriev I.V."/>
        </authorList>
    </citation>
    <scope>NUCLEOTIDE SEQUENCE [LARGE SCALE GENOMIC DNA]</scope>
    <source>
        <strain evidence="1 2">CCMP1545</strain>
    </source>
</reference>
<dbReference type="AlphaFoldDB" id="C1MGV1"/>
<keyword evidence="2" id="KW-1185">Reference proteome</keyword>
<protein>
    <submittedName>
        <fullName evidence="1">Predicted protein</fullName>
    </submittedName>
</protein>
<dbReference type="EMBL" id="GG663735">
    <property type="protein sequence ID" value="EEH60635.1"/>
    <property type="molecule type" value="Genomic_DNA"/>
</dbReference>
<dbReference type="RefSeq" id="XP_003055383.1">
    <property type="nucleotide sequence ID" value="XM_003055337.1"/>
</dbReference>
<evidence type="ECO:0000313" key="2">
    <source>
        <dbReference type="Proteomes" id="UP000001876"/>
    </source>
</evidence>
<dbReference type="KEGG" id="mpp:MICPUCDRAFT_49949"/>
<accession>C1MGV1</accession>